<dbReference type="AlphaFoldDB" id="A0A975DLI9"/>
<keyword evidence="2" id="KW-1185">Reference proteome</keyword>
<dbReference type="EMBL" id="CP072133">
    <property type="protein sequence ID" value="QTH72621.1"/>
    <property type="molecule type" value="Genomic_DNA"/>
</dbReference>
<evidence type="ECO:0000313" key="1">
    <source>
        <dbReference type="EMBL" id="QTH72621.1"/>
    </source>
</evidence>
<name>A0A975DLI9_9GAMM</name>
<protein>
    <submittedName>
        <fullName evidence="1">NPP1 family protein</fullName>
    </submittedName>
</protein>
<gene>
    <name evidence="1" type="ORF">J5O05_07470</name>
</gene>
<organism evidence="1 2">
    <name type="scientific">Pseudoalteromonas xiamenensis</name>
    <dbReference type="NCBI Taxonomy" id="882626"/>
    <lineage>
        <taxon>Bacteria</taxon>
        <taxon>Pseudomonadati</taxon>
        <taxon>Pseudomonadota</taxon>
        <taxon>Gammaproteobacteria</taxon>
        <taxon>Alteromonadales</taxon>
        <taxon>Pseudoalteromonadaceae</taxon>
        <taxon>Pseudoalteromonas</taxon>
    </lineage>
</organism>
<proteinExistence type="predicted"/>
<dbReference type="RefSeq" id="WP_208844245.1">
    <property type="nucleotide sequence ID" value="NZ_CP072133.1"/>
</dbReference>
<accession>A0A975DLI9</accession>
<evidence type="ECO:0000313" key="2">
    <source>
        <dbReference type="Proteomes" id="UP000664904"/>
    </source>
</evidence>
<dbReference type="Proteomes" id="UP000664904">
    <property type="component" value="Chromosome"/>
</dbReference>
<dbReference type="KEGG" id="pxi:J5O05_07470"/>
<reference evidence="1" key="1">
    <citation type="submission" date="2021-03" db="EMBL/GenBank/DDBJ databases">
        <title>Complete Genome of Pseudoalteromonas xiamenensis STKMTI.2, a new potential marine bacterium producing anti-Vibrio compounds.</title>
        <authorList>
            <person name="Handayani D.P."/>
            <person name="Isnansetyo A."/>
            <person name="Istiqomah I."/>
            <person name="Jumina J."/>
        </authorList>
    </citation>
    <scope>NUCLEOTIDE SEQUENCE</scope>
    <source>
        <strain evidence="1">STKMTI.2</strain>
    </source>
</reference>
<dbReference type="InterPro" id="IPR008701">
    <property type="entry name" value="NPP1"/>
</dbReference>
<sequence>MTWYNQAAVRNFAPVFDFDSDGCYPATPFNKNNNLSQNNGLDAAWSTPWGNCRDAGWEQFANTIHRQICHTSPNGEQLNCAHFYELYFEKDQAVHWSFLGGHRHDVETVIIWTVKQGSKESITHVSTSAHGNYDTRAFASVLQQNGHPMVVYHKDGAGTHAFRFANQQDKDNVEFQGNWGVFYTPQILSHYRAVASYQSTSWDRYWANRRYRDALAQSNFGSASFKTRSDNVLIDQANAAKPTDEVWQSMQFNTNDVEQTKRAELSANYADIASEINE</sequence>
<dbReference type="PANTHER" id="PTHR33657">
    <property type="entry name" value="DOMAIN PROTEIN, PUTATIVE (AFU_ORTHOLOGUE AFUA_5G00600)-RELATED"/>
    <property type="match status" value="1"/>
</dbReference>
<dbReference type="PIRSF" id="PIRSF029958">
    <property type="entry name" value="Necrosis-inducing_protein"/>
    <property type="match status" value="1"/>
</dbReference>
<dbReference type="Pfam" id="PF05630">
    <property type="entry name" value="NPP1"/>
    <property type="match status" value="1"/>
</dbReference>
<dbReference type="PANTHER" id="PTHR33657:SF6">
    <property type="entry name" value="SECRETED PROTEIN"/>
    <property type="match status" value="1"/>
</dbReference>